<accession>A0A150U1A7</accession>
<sequence>MKGVREVARGALRFGSGAFGAFGAAVRTAGERVAGFAVEAVDPPAVRVSGRPVLGLTATGGVALGAGRGTAFVARLAVGAGPCADLPSAEPWTERPGAWAEPTGGGLCAARAGAGPWPA</sequence>
<reference evidence="1 2" key="1">
    <citation type="submission" date="2014-02" db="EMBL/GenBank/DDBJ databases">
        <title>The small core and large imbalanced accessory genome model reveals a collaborative survival strategy of Sorangium cellulosum strains in nature.</title>
        <authorList>
            <person name="Han K."/>
            <person name="Peng R."/>
            <person name="Blom J."/>
            <person name="Li Y.-Z."/>
        </authorList>
    </citation>
    <scope>NUCLEOTIDE SEQUENCE [LARGE SCALE GENOMIC DNA]</scope>
    <source>
        <strain evidence="1 2">So0007-03</strain>
    </source>
</reference>
<dbReference type="AlphaFoldDB" id="A0A150U1A7"/>
<name>A0A150U1A7_SORCE</name>
<evidence type="ECO:0000313" key="2">
    <source>
        <dbReference type="Proteomes" id="UP000075502"/>
    </source>
</evidence>
<dbReference type="Proteomes" id="UP000075502">
    <property type="component" value="Unassembled WGS sequence"/>
</dbReference>
<protein>
    <submittedName>
        <fullName evidence="1">Uncharacterized protein</fullName>
    </submittedName>
</protein>
<comment type="caution">
    <text evidence="1">The sequence shown here is derived from an EMBL/GenBank/DDBJ whole genome shotgun (WGS) entry which is preliminary data.</text>
</comment>
<organism evidence="1 2">
    <name type="scientific">Sorangium cellulosum</name>
    <name type="common">Polyangium cellulosum</name>
    <dbReference type="NCBI Taxonomy" id="56"/>
    <lineage>
        <taxon>Bacteria</taxon>
        <taxon>Pseudomonadati</taxon>
        <taxon>Myxococcota</taxon>
        <taxon>Polyangia</taxon>
        <taxon>Polyangiales</taxon>
        <taxon>Polyangiaceae</taxon>
        <taxon>Sorangium</taxon>
    </lineage>
</organism>
<dbReference type="EMBL" id="JEME01000245">
    <property type="protein sequence ID" value="KYG10730.1"/>
    <property type="molecule type" value="Genomic_DNA"/>
</dbReference>
<gene>
    <name evidence="1" type="ORF">BE21_10210</name>
</gene>
<evidence type="ECO:0000313" key="1">
    <source>
        <dbReference type="EMBL" id="KYG10730.1"/>
    </source>
</evidence>
<proteinExistence type="predicted"/>
<feature type="non-terminal residue" evidence="1">
    <location>
        <position position="119"/>
    </location>
</feature>